<keyword evidence="2" id="KW-1185">Reference proteome</keyword>
<dbReference type="AlphaFoldDB" id="A0AAD6ZYW7"/>
<comment type="caution">
    <text evidence="1">The sequence shown here is derived from an EMBL/GenBank/DDBJ whole genome shotgun (WGS) entry which is preliminary data.</text>
</comment>
<name>A0AAD6ZYW7_9AGAR</name>
<sequence>MAEIWDPLFPDYPLAADPDLQAIVLKLGDDKITALRNKFSTTELEALEEVFRHEGAETAQARADSIVCLLEGEDKNLAFYYREYADEDGNVIKKGLFQGHLIVRGLAVHYASIRSPRAPTALVHTIQAAKRALHYTETGKLVIPGHRLGEFSRANWGDRMVFQEGRSVAVNSTSGLVKIVRKLRNNPDLSKRIMQAAIEASLPKRRSAAVVEVIDIDLDATGTSDFELEDNEWYIHRAASVCRLNTLLQ</sequence>
<organism evidence="1 2">
    <name type="scientific">Mycena albidolilacea</name>
    <dbReference type="NCBI Taxonomy" id="1033008"/>
    <lineage>
        <taxon>Eukaryota</taxon>
        <taxon>Fungi</taxon>
        <taxon>Dikarya</taxon>
        <taxon>Basidiomycota</taxon>
        <taxon>Agaricomycotina</taxon>
        <taxon>Agaricomycetes</taxon>
        <taxon>Agaricomycetidae</taxon>
        <taxon>Agaricales</taxon>
        <taxon>Marasmiineae</taxon>
        <taxon>Mycenaceae</taxon>
        <taxon>Mycena</taxon>
    </lineage>
</organism>
<accession>A0AAD6ZYW7</accession>
<evidence type="ECO:0000313" key="1">
    <source>
        <dbReference type="EMBL" id="KAJ7346268.1"/>
    </source>
</evidence>
<dbReference type="EMBL" id="JARIHO010000021">
    <property type="protein sequence ID" value="KAJ7346268.1"/>
    <property type="molecule type" value="Genomic_DNA"/>
</dbReference>
<dbReference type="Proteomes" id="UP001218218">
    <property type="component" value="Unassembled WGS sequence"/>
</dbReference>
<protein>
    <submittedName>
        <fullName evidence="1">Uncharacterized protein</fullName>
    </submittedName>
</protein>
<gene>
    <name evidence="1" type="ORF">DFH08DRAFT_870862</name>
</gene>
<proteinExistence type="predicted"/>
<evidence type="ECO:0000313" key="2">
    <source>
        <dbReference type="Proteomes" id="UP001218218"/>
    </source>
</evidence>
<reference evidence="1" key="1">
    <citation type="submission" date="2023-03" db="EMBL/GenBank/DDBJ databases">
        <title>Massive genome expansion in bonnet fungi (Mycena s.s.) driven by repeated elements and novel gene families across ecological guilds.</title>
        <authorList>
            <consortium name="Lawrence Berkeley National Laboratory"/>
            <person name="Harder C.B."/>
            <person name="Miyauchi S."/>
            <person name="Viragh M."/>
            <person name="Kuo A."/>
            <person name="Thoen E."/>
            <person name="Andreopoulos B."/>
            <person name="Lu D."/>
            <person name="Skrede I."/>
            <person name="Drula E."/>
            <person name="Henrissat B."/>
            <person name="Morin E."/>
            <person name="Kohler A."/>
            <person name="Barry K."/>
            <person name="LaButti K."/>
            <person name="Morin E."/>
            <person name="Salamov A."/>
            <person name="Lipzen A."/>
            <person name="Mereny Z."/>
            <person name="Hegedus B."/>
            <person name="Baldrian P."/>
            <person name="Stursova M."/>
            <person name="Weitz H."/>
            <person name="Taylor A."/>
            <person name="Grigoriev I.V."/>
            <person name="Nagy L.G."/>
            <person name="Martin F."/>
            <person name="Kauserud H."/>
        </authorList>
    </citation>
    <scope>NUCLEOTIDE SEQUENCE</scope>
    <source>
        <strain evidence="1">CBHHK002</strain>
    </source>
</reference>